<organism evidence="2 3">
    <name type="scientific">Mycolicibacterium peregrinum</name>
    <name type="common">Mycobacterium peregrinum</name>
    <dbReference type="NCBI Taxonomy" id="43304"/>
    <lineage>
        <taxon>Bacteria</taxon>
        <taxon>Bacillati</taxon>
        <taxon>Actinomycetota</taxon>
        <taxon>Actinomycetes</taxon>
        <taxon>Mycobacteriales</taxon>
        <taxon>Mycobacteriaceae</taxon>
        <taxon>Mycolicibacterium</taxon>
    </lineage>
</organism>
<dbReference type="AlphaFoldDB" id="A0A1A0WFK6"/>
<comment type="caution">
    <text evidence="2">The sequence shown here is derived from an EMBL/GenBank/DDBJ whole genome shotgun (WGS) entry which is preliminary data.</text>
</comment>
<reference evidence="3" key="1">
    <citation type="submission" date="2016-06" db="EMBL/GenBank/DDBJ databases">
        <authorList>
            <person name="Sutton G."/>
            <person name="Brinkac L."/>
            <person name="Sanka R."/>
            <person name="Adams M."/>
            <person name="Lau E."/>
            <person name="Mehaffy C."/>
            <person name="Tameris M."/>
            <person name="Hatherill M."/>
            <person name="Hanekom W."/>
            <person name="Mahomed H."/>
            <person name="Mcshane H."/>
        </authorList>
    </citation>
    <scope>NUCLEOTIDE SEQUENCE [LARGE SCALE GENOMIC DNA]</scope>
    <source>
        <strain evidence="3">852002-10433_SCH5171157</strain>
    </source>
</reference>
<feature type="transmembrane region" description="Helical" evidence="1">
    <location>
        <begin position="53"/>
        <end position="73"/>
    </location>
</feature>
<dbReference type="RefSeq" id="WP_064878690.1">
    <property type="nucleotide sequence ID" value="NZ_LZSY01000020.1"/>
</dbReference>
<dbReference type="OrthoDB" id="4638349at2"/>
<proteinExistence type="predicted"/>
<accession>A0A1A0WFK6</accession>
<protein>
    <submittedName>
        <fullName evidence="2">Uncharacterized protein</fullName>
    </submittedName>
</protein>
<evidence type="ECO:0000256" key="1">
    <source>
        <dbReference type="SAM" id="Phobius"/>
    </source>
</evidence>
<keyword evidence="1" id="KW-1133">Transmembrane helix</keyword>
<name>A0A1A0WFK6_MYCPR</name>
<keyword evidence="1" id="KW-0472">Membrane</keyword>
<keyword evidence="1" id="KW-0812">Transmembrane</keyword>
<dbReference type="EMBL" id="LZSY01000020">
    <property type="protein sequence ID" value="OBB97158.1"/>
    <property type="molecule type" value="Genomic_DNA"/>
</dbReference>
<sequence length="225" mass="24923">MTQPYDFSRPVELRCALDAGKTVTRLIPVLIVQAFAIWLLVALVLGVMFPHVAAISLVGGIVVAAGYCIPRYFRKRVELRRTYGEQQRLILHPNGLQKFDEAVVIDMPWAQISRFEYRNSSLPPARRPSLVGNPLRPAASAALQHSHTVMGWGIVGFGTLTPLPGASAQRLDLLDQLGQSNLRNGEPHQSPNCLIFPAEFEPSWTSGVVGAWLRHYRPDLELPAL</sequence>
<evidence type="ECO:0000313" key="3">
    <source>
        <dbReference type="Proteomes" id="UP000094008"/>
    </source>
</evidence>
<feature type="transmembrane region" description="Helical" evidence="1">
    <location>
        <begin position="26"/>
        <end position="47"/>
    </location>
</feature>
<evidence type="ECO:0000313" key="2">
    <source>
        <dbReference type="EMBL" id="OBB97158.1"/>
    </source>
</evidence>
<dbReference type="Proteomes" id="UP000094008">
    <property type="component" value="Unassembled WGS sequence"/>
</dbReference>
<gene>
    <name evidence="2" type="ORF">A5779_15485</name>
</gene>